<name>A0A0C3AJB4_SERVB</name>
<organism evidence="1 2">
    <name type="scientific">Serendipita vermifera MAFF 305830</name>
    <dbReference type="NCBI Taxonomy" id="933852"/>
    <lineage>
        <taxon>Eukaryota</taxon>
        <taxon>Fungi</taxon>
        <taxon>Dikarya</taxon>
        <taxon>Basidiomycota</taxon>
        <taxon>Agaricomycotina</taxon>
        <taxon>Agaricomycetes</taxon>
        <taxon>Sebacinales</taxon>
        <taxon>Serendipitaceae</taxon>
        <taxon>Serendipita</taxon>
    </lineage>
</organism>
<keyword evidence="2" id="KW-1185">Reference proteome</keyword>
<dbReference type="HOGENOM" id="CLU_044503_1_0_1"/>
<proteinExistence type="predicted"/>
<dbReference type="EMBL" id="KN824714">
    <property type="protein sequence ID" value="KIM19431.1"/>
    <property type="molecule type" value="Genomic_DNA"/>
</dbReference>
<reference evidence="1 2" key="1">
    <citation type="submission" date="2014-04" db="EMBL/GenBank/DDBJ databases">
        <authorList>
            <consortium name="DOE Joint Genome Institute"/>
            <person name="Kuo A."/>
            <person name="Zuccaro A."/>
            <person name="Kohler A."/>
            <person name="Nagy L.G."/>
            <person name="Floudas D."/>
            <person name="Copeland A."/>
            <person name="Barry K.W."/>
            <person name="Cichocki N."/>
            <person name="Veneault-Fourrey C."/>
            <person name="LaButti K."/>
            <person name="Lindquist E.A."/>
            <person name="Lipzen A."/>
            <person name="Lundell T."/>
            <person name="Morin E."/>
            <person name="Murat C."/>
            <person name="Sun H."/>
            <person name="Tunlid A."/>
            <person name="Henrissat B."/>
            <person name="Grigoriev I.V."/>
            <person name="Hibbett D.S."/>
            <person name="Martin F."/>
            <person name="Nordberg H.P."/>
            <person name="Cantor M.N."/>
            <person name="Hua S.X."/>
        </authorList>
    </citation>
    <scope>NUCLEOTIDE SEQUENCE [LARGE SCALE GENOMIC DNA]</scope>
    <source>
        <strain evidence="1 2">MAFF 305830</strain>
    </source>
</reference>
<sequence>MLIALSRFITVLLNNDTISDPDQLLALILGRSGDYGGTNYTVALEAVQKLMEDTWVTERSPVIIFLSDGECEIQDATIYDLCRSASRLGKGLAFNSVSFGVDTQSHYLRRMATIAKEVYDTVPANPLAPTGVNPCSFTSALNTVQLASTFLSLAESLRNPRAALSRV</sequence>
<accession>A0A0C3AJB4</accession>
<dbReference type="Proteomes" id="UP000054097">
    <property type="component" value="Unassembled WGS sequence"/>
</dbReference>
<dbReference type="STRING" id="933852.A0A0C3AJB4"/>
<dbReference type="InterPro" id="IPR036465">
    <property type="entry name" value="vWFA_dom_sf"/>
</dbReference>
<evidence type="ECO:0000313" key="2">
    <source>
        <dbReference type="Proteomes" id="UP000054097"/>
    </source>
</evidence>
<dbReference type="AlphaFoldDB" id="A0A0C3AJB4"/>
<reference evidence="2" key="2">
    <citation type="submission" date="2015-01" db="EMBL/GenBank/DDBJ databases">
        <title>Evolutionary Origins and Diversification of the Mycorrhizal Mutualists.</title>
        <authorList>
            <consortium name="DOE Joint Genome Institute"/>
            <consortium name="Mycorrhizal Genomics Consortium"/>
            <person name="Kohler A."/>
            <person name="Kuo A."/>
            <person name="Nagy L.G."/>
            <person name="Floudas D."/>
            <person name="Copeland A."/>
            <person name="Barry K.W."/>
            <person name="Cichocki N."/>
            <person name="Veneault-Fourrey C."/>
            <person name="LaButti K."/>
            <person name="Lindquist E.A."/>
            <person name="Lipzen A."/>
            <person name="Lundell T."/>
            <person name="Morin E."/>
            <person name="Murat C."/>
            <person name="Riley R."/>
            <person name="Ohm R."/>
            <person name="Sun H."/>
            <person name="Tunlid A."/>
            <person name="Henrissat B."/>
            <person name="Grigoriev I.V."/>
            <person name="Hibbett D.S."/>
            <person name="Martin F."/>
        </authorList>
    </citation>
    <scope>NUCLEOTIDE SEQUENCE [LARGE SCALE GENOMIC DNA]</scope>
    <source>
        <strain evidence="2">MAFF 305830</strain>
    </source>
</reference>
<protein>
    <recommendedName>
        <fullName evidence="3">VWFA domain-containing protein</fullName>
    </recommendedName>
</protein>
<dbReference type="SUPFAM" id="SSF53300">
    <property type="entry name" value="vWA-like"/>
    <property type="match status" value="1"/>
</dbReference>
<dbReference type="OrthoDB" id="2343366at2759"/>
<dbReference type="Gene3D" id="3.40.50.410">
    <property type="entry name" value="von Willebrand factor, type A domain"/>
    <property type="match status" value="1"/>
</dbReference>
<evidence type="ECO:0008006" key="3">
    <source>
        <dbReference type="Google" id="ProtNLM"/>
    </source>
</evidence>
<evidence type="ECO:0000313" key="1">
    <source>
        <dbReference type="EMBL" id="KIM19431.1"/>
    </source>
</evidence>
<gene>
    <name evidence="1" type="ORF">M408DRAFT_31230</name>
</gene>